<dbReference type="EMBL" id="CM032191">
    <property type="protein sequence ID" value="KAG7086016.1"/>
    <property type="molecule type" value="Genomic_DNA"/>
</dbReference>
<organism evidence="1 2">
    <name type="scientific">Marasmius oreades</name>
    <name type="common">fairy-ring Marasmius</name>
    <dbReference type="NCBI Taxonomy" id="181124"/>
    <lineage>
        <taxon>Eukaryota</taxon>
        <taxon>Fungi</taxon>
        <taxon>Dikarya</taxon>
        <taxon>Basidiomycota</taxon>
        <taxon>Agaricomycotina</taxon>
        <taxon>Agaricomycetes</taxon>
        <taxon>Agaricomycetidae</taxon>
        <taxon>Agaricales</taxon>
        <taxon>Marasmiineae</taxon>
        <taxon>Marasmiaceae</taxon>
        <taxon>Marasmius</taxon>
    </lineage>
</organism>
<dbReference type="AlphaFoldDB" id="A0A9P7RMQ8"/>
<dbReference type="Proteomes" id="UP001049176">
    <property type="component" value="Chromosome 11"/>
</dbReference>
<sequence>MAPPTKAQIADLITRYIEYARHDATPDNKLIIDIVKAYRSFPNGDWEYDGETPGKSVVSCFQGITFICWKFSSINKSANAVDAATLYKDLTKRNYNVWVSMDPGRKKTDFASDCSTLTDTDTLNDYRSITWDEQDQRRKICKAAISVTSGFYGTGTSQTIRSENLWNKRVLEQPE</sequence>
<evidence type="ECO:0000313" key="2">
    <source>
        <dbReference type="Proteomes" id="UP001049176"/>
    </source>
</evidence>
<name>A0A9P7RMQ8_9AGAR</name>
<dbReference type="OrthoDB" id="3084798at2759"/>
<proteinExistence type="predicted"/>
<dbReference type="RefSeq" id="XP_043002487.1">
    <property type="nucleotide sequence ID" value="XM_043160530.1"/>
</dbReference>
<protein>
    <submittedName>
        <fullName evidence="1">Uncharacterized protein</fullName>
    </submittedName>
</protein>
<comment type="caution">
    <text evidence="1">The sequence shown here is derived from an EMBL/GenBank/DDBJ whole genome shotgun (WGS) entry which is preliminary data.</text>
</comment>
<accession>A0A9P7RMQ8</accession>
<dbReference type="KEGG" id="more:E1B28_003538"/>
<reference evidence="1" key="1">
    <citation type="journal article" date="2021" name="Genome Biol. Evol.">
        <title>The assembled and annotated genome of the fairy-ring fungus Marasmius oreades.</title>
        <authorList>
            <person name="Hiltunen M."/>
            <person name="Ament-Velasquez S.L."/>
            <person name="Johannesson H."/>
        </authorList>
    </citation>
    <scope>NUCLEOTIDE SEQUENCE</scope>
    <source>
        <strain evidence="1">03SP1</strain>
    </source>
</reference>
<keyword evidence="2" id="KW-1185">Reference proteome</keyword>
<evidence type="ECO:0000313" key="1">
    <source>
        <dbReference type="EMBL" id="KAG7086016.1"/>
    </source>
</evidence>
<gene>
    <name evidence="1" type="ORF">E1B28_003538</name>
</gene>
<dbReference type="GeneID" id="66072614"/>